<protein>
    <submittedName>
        <fullName evidence="2">Uncharacterized protein</fullName>
    </submittedName>
</protein>
<organism evidence="2 3">
    <name type="scientific">Cochliobolus sativus</name>
    <name type="common">Common root rot and spot blotch fungus</name>
    <name type="synonym">Bipolaris sorokiniana</name>
    <dbReference type="NCBI Taxonomy" id="45130"/>
    <lineage>
        <taxon>Eukaryota</taxon>
        <taxon>Fungi</taxon>
        <taxon>Dikarya</taxon>
        <taxon>Ascomycota</taxon>
        <taxon>Pezizomycotina</taxon>
        <taxon>Dothideomycetes</taxon>
        <taxon>Pleosporomycetidae</taxon>
        <taxon>Pleosporales</taxon>
        <taxon>Pleosporineae</taxon>
        <taxon>Pleosporaceae</taxon>
        <taxon>Bipolaris</taxon>
    </lineage>
</organism>
<dbReference type="Proteomes" id="UP000624244">
    <property type="component" value="Unassembled WGS sequence"/>
</dbReference>
<name>A0A8H6DV50_COCSA</name>
<gene>
    <name evidence="2" type="ORF">GGP41_006005</name>
</gene>
<comment type="caution">
    <text evidence="2">The sequence shown here is derived from an EMBL/GenBank/DDBJ whole genome shotgun (WGS) entry which is preliminary data.</text>
</comment>
<evidence type="ECO:0000313" key="2">
    <source>
        <dbReference type="EMBL" id="KAF5849089.1"/>
    </source>
</evidence>
<sequence length="312" mass="34160">MWLLRVNFDPPSLAGFQVGQVHTEKPQCEQSGQAVQQQKQGPSLQTLSLSFSGLSDARGFHEVTRRTHGQRNLVGAQLVSNDELYQASTITCGVQFDGNYTIFALMSAHAFEESDDLIPDYSGLESDHASNYGTSGIDKIETVEAAAKKEQESSLISSKKSAPSRRKVGRNPSRFEIEPDEPNIDWALIETPSLCVPVEEDNLSPSNPPEIPANVFIATPSRLRMGTKSSIPSHISSSRYSKAWAKIWTVTLDEKGMPWSSAMVILFLLTTKLRDYTQLLGRASCDAAPSSIGPDIGDGAAARNWFKAKNNQ</sequence>
<proteinExistence type="predicted"/>
<feature type="region of interest" description="Disordered" evidence="1">
    <location>
        <begin position="149"/>
        <end position="176"/>
    </location>
</feature>
<dbReference type="AlphaFoldDB" id="A0A8H6DV50"/>
<reference evidence="2" key="1">
    <citation type="submission" date="2019-11" db="EMBL/GenBank/DDBJ databases">
        <title>Bipolaris sorokiniana Genome sequencing.</title>
        <authorList>
            <person name="Wang H."/>
        </authorList>
    </citation>
    <scope>NUCLEOTIDE SEQUENCE</scope>
</reference>
<accession>A0A8H6DV50</accession>
<evidence type="ECO:0000313" key="3">
    <source>
        <dbReference type="Proteomes" id="UP000624244"/>
    </source>
</evidence>
<evidence type="ECO:0000256" key="1">
    <source>
        <dbReference type="SAM" id="MobiDB-lite"/>
    </source>
</evidence>
<dbReference type="EMBL" id="WNKQ01000009">
    <property type="protein sequence ID" value="KAF5849089.1"/>
    <property type="molecule type" value="Genomic_DNA"/>
</dbReference>